<dbReference type="AlphaFoldDB" id="A0A415F0G7"/>
<evidence type="ECO:0000256" key="4">
    <source>
        <dbReference type="ARBA" id="ARBA00023136"/>
    </source>
</evidence>
<evidence type="ECO:0000256" key="6">
    <source>
        <dbReference type="SAM" id="SignalP"/>
    </source>
</evidence>
<accession>A0A415F0G7</accession>
<comment type="caution">
    <text evidence="9">The sequence shown here is derived from an EMBL/GenBank/DDBJ whole genome shotgun (WGS) entry which is preliminary data.</text>
</comment>
<evidence type="ECO:0000256" key="2">
    <source>
        <dbReference type="ARBA" id="ARBA00006275"/>
    </source>
</evidence>
<evidence type="ECO:0000313" key="10">
    <source>
        <dbReference type="Proteomes" id="UP000286211"/>
    </source>
</evidence>
<dbReference type="GO" id="GO:0009279">
    <property type="term" value="C:cell outer membrane"/>
    <property type="evidence" value="ECO:0007669"/>
    <property type="project" value="UniProtKB-SubCell"/>
</dbReference>
<reference evidence="9 10" key="1">
    <citation type="submission" date="2018-08" db="EMBL/GenBank/DDBJ databases">
        <title>A genome reference for cultivated species of the human gut microbiota.</title>
        <authorList>
            <person name="Zou Y."/>
            <person name="Xue W."/>
            <person name="Luo G."/>
        </authorList>
    </citation>
    <scope>NUCLEOTIDE SEQUENCE [LARGE SCALE GENOMIC DNA]</scope>
    <source>
        <strain evidence="9 10">AF46-2NS</strain>
    </source>
</reference>
<comment type="subcellular location">
    <subcellularLocation>
        <location evidence="1">Cell outer membrane</location>
    </subcellularLocation>
</comment>
<dbReference type="InterPro" id="IPR033985">
    <property type="entry name" value="SusD-like_N"/>
</dbReference>
<dbReference type="Pfam" id="PF14322">
    <property type="entry name" value="SusD-like_3"/>
    <property type="match status" value="1"/>
</dbReference>
<evidence type="ECO:0000259" key="8">
    <source>
        <dbReference type="Pfam" id="PF14322"/>
    </source>
</evidence>
<protein>
    <submittedName>
        <fullName evidence="9">RagB/SusD family nutrient uptake outer membrane protein</fullName>
    </submittedName>
</protein>
<dbReference type="EMBL" id="QRNB01000066">
    <property type="protein sequence ID" value="RHK09075.1"/>
    <property type="molecule type" value="Genomic_DNA"/>
</dbReference>
<evidence type="ECO:0000256" key="1">
    <source>
        <dbReference type="ARBA" id="ARBA00004442"/>
    </source>
</evidence>
<sequence>MKQYIIGSMLLSSILLASCSLDETPRSKFSEKEAFSTSKLVYVNTVANVYSSIGNGLYGSDGGSVHTFQEFSSDASMIPGRQGDWVDGGAWQNIFLHNFESSVSKYNDVWNNLYRVIGLANSSIDRLNKYLGEHPEYAGYVYELRALRAVYYYYVMDLFGQVPLVVSSEVSANEVNQSNRSDVFKFVTSELAECIPHLSDSKSQNEGEYYGRITKAVAYMCMAKCAINAPVYTIDDTNPTSYSAFVGTDKSGKATASEEQGKTVSEMGKNINITLDGETRNAWETAVYCADQIASLGYRLQPSYADNFIVANQNSVENIWTRPNDCVNYKIDDYNIVRTLHYNHGGAIGYQGWNGACSSKQQMLVYGYGTANPDPRLKLNFYTDKDYMEETGKAVEDGATGKDLEYMPLAVKVDFTATDDPHAMKCSGARMKKYEFDKSTTQQFSFNNDLVIWRYADALLLKAEAEYRMGNKAEALTIVNEVRGRVAATPRTELTLNDILDERMLELAWEGVRRQDQIRFCTFTEPTADRFKGVTHNASAGDYNDDTQGYTMVYPIPYAVLNLNKKLHQNPGYTKENLNFI</sequence>
<feature type="domain" description="RagB/SusD" evidence="7">
    <location>
        <begin position="317"/>
        <end position="573"/>
    </location>
</feature>
<dbReference type="Gene3D" id="1.25.40.390">
    <property type="match status" value="1"/>
</dbReference>
<feature type="domain" description="SusD-like N-terminal" evidence="8">
    <location>
        <begin position="91"/>
        <end position="224"/>
    </location>
</feature>
<gene>
    <name evidence="9" type="ORF">DW079_11400</name>
</gene>
<dbReference type="Proteomes" id="UP000286211">
    <property type="component" value="Unassembled WGS sequence"/>
</dbReference>
<evidence type="ECO:0000313" key="9">
    <source>
        <dbReference type="EMBL" id="RHK09075.1"/>
    </source>
</evidence>
<dbReference type="Pfam" id="PF07980">
    <property type="entry name" value="SusD_RagB"/>
    <property type="match status" value="1"/>
</dbReference>
<keyword evidence="4" id="KW-0472">Membrane</keyword>
<organism evidence="9 10">
    <name type="scientific">Segatella copri</name>
    <dbReference type="NCBI Taxonomy" id="165179"/>
    <lineage>
        <taxon>Bacteria</taxon>
        <taxon>Pseudomonadati</taxon>
        <taxon>Bacteroidota</taxon>
        <taxon>Bacteroidia</taxon>
        <taxon>Bacteroidales</taxon>
        <taxon>Prevotellaceae</taxon>
        <taxon>Segatella</taxon>
    </lineage>
</organism>
<dbReference type="PROSITE" id="PS51257">
    <property type="entry name" value="PROKAR_LIPOPROTEIN"/>
    <property type="match status" value="1"/>
</dbReference>
<dbReference type="InterPro" id="IPR011990">
    <property type="entry name" value="TPR-like_helical_dom_sf"/>
</dbReference>
<dbReference type="InterPro" id="IPR012944">
    <property type="entry name" value="SusD_RagB_dom"/>
</dbReference>
<dbReference type="SUPFAM" id="SSF48452">
    <property type="entry name" value="TPR-like"/>
    <property type="match status" value="1"/>
</dbReference>
<evidence type="ECO:0000256" key="5">
    <source>
        <dbReference type="ARBA" id="ARBA00023237"/>
    </source>
</evidence>
<keyword evidence="5" id="KW-0998">Cell outer membrane</keyword>
<feature type="chain" id="PRO_5019248637" evidence="6">
    <location>
        <begin position="18"/>
        <end position="581"/>
    </location>
</feature>
<keyword evidence="3 6" id="KW-0732">Signal</keyword>
<comment type="similarity">
    <text evidence="2">Belongs to the SusD family.</text>
</comment>
<evidence type="ECO:0000259" key="7">
    <source>
        <dbReference type="Pfam" id="PF07980"/>
    </source>
</evidence>
<proteinExistence type="inferred from homology"/>
<evidence type="ECO:0000256" key="3">
    <source>
        <dbReference type="ARBA" id="ARBA00022729"/>
    </source>
</evidence>
<feature type="signal peptide" evidence="6">
    <location>
        <begin position="1"/>
        <end position="17"/>
    </location>
</feature>
<name>A0A415F0G7_9BACT</name>